<evidence type="ECO:0000259" key="2">
    <source>
        <dbReference type="Pfam" id="PF24883"/>
    </source>
</evidence>
<dbReference type="PANTHER" id="PTHR10039">
    <property type="entry name" value="AMELOGENIN"/>
    <property type="match status" value="1"/>
</dbReference>
<feature type="domain" description="Nephrocystin 3-like N-terminal" evidence="2">
    <location>
        <begin position="258"/>
        <end position="449"/>
    </location>
</feature>
<dbReference type="Pfam" id="PF24883">
    <property type="entry name" value="NPHP3_N"/>
    <property type="match status" value="1"/>
</dbReference>
<evidence type="ECO:0000313" key="4">
    <source>
        <dbReference type="Proteomes" id="UP001610334"/>
    </source>
</evidence>
<organism evidence="3 4">
    <name type="scientific">Aspergillus granulosus</name>
    <dbReference type="NCBI Taxonomy" id="176169"/>
    <lineage>
        <taxon>Eukaryota</taxon>
        <taxon>Fungi</taxon>
        <taxon>Dikarya</taxon>
        <taxon>Ascomycota</taxon>
        <taxon>Pezizomycotina</taxon>
        <taxon>Eurotiomycetes</taxon>
        <taxon>Eurotiomycetidae</taxon>
        <taxon>Eurotiales</taxon>
        <taxon>Aspergillaceae</taxon>
        <taxon>Aspergillus</taxon>
        <taxon>Aspergillus subgen. Nidulantes</taxon>
    </lineage>
</organism>
<dbReference type="InterPro" id="IPR056884">
    <property type="entry name" value="NPHP3-like_N"/>
</dbReference>
<proteinExistence type="predicted"/>
<evidence type="ECO:0000256" key="1">
    <source>
        <dbReference type="ARBA" id="ARBA00022737"/>
    </source>
</evidence>
<gene>
    <name evidence="3" type="ORF">BJX63DRAFT_435361</name>
</gene>
<dbReference type="SUPFAM" id="SSF52540">
    <property type="entry name" value="P-loop containing nucleoside triphosphate hydrolases"/>
    <property type="match status" value="1"/>
</dbReference>
<protein>
    <recommendedName>
        <fullName evidence="2">Nephrocystin 3-like N-terminal domain-containing protein</fullName>
    </recommendedName>
</protein>
<evidence type="ECO:0000313" key="3">
    <source>
        <dbReference type="EMBL" id="KAL2809226.1"/>
    </source>
</evidence>
<dbReference type="Proteomes" id="UP001610334">
    <property type="component" value="Unassembled WGS sequence"/>
</dbReference>
<dbReference type="EMBL" id="JBFXLT010000093">
    <property type="protein sequence ID" value="KAL2809226.1"/>
    <property type="molecule type" value="Genomic_DNA"/>
</dbReference>
<dbReference type="InterPro" id="IPR027417">
    <property type="entry name" value="P-loop_NTPase"/>
</dbReference>
<dbReference type="PANTHER" id="PTHR10039:SF5">
    <property type="entry name" value="NACHT DOMAIN-CONTAINING PROTEIN"/>
    <property type="match status" value="1"/>
</dbReference>
<comment type="caution">
    <text evidence="3">The sequence shown here is derived from an EMBL/GenBank/DDBJ whole genome shotgun (WGS) entry which is preliminary data.</text>
</comment>
<keyword evidence="4" id="KW-1185">Reference proteome</keyword>
<name>A0ABR4H188_9EURO</name>
<sequence length="892" mass="101445">MDPLSALSVAAAVVQFIEFGGKLVNTYCEVRIAAKGQPAEVVSLAANASDLSSVASTAQAKLKSLGSTYPRHAESLLRLTDEVANIQSKIESAMAKLTVNPKKYLTHSGTRALVAIRTVWSQAELDQWNRQLDRIRDQVMMSVLMCVWDEARKVDTRAEHILQAVERIEKTIDARSTLSEGERLQAASQEMMHEAIWASTGLSDSKAKSLDGPGQRFAPTPVRTSNEGLKSFETEILRSLKYDEIKNRSSGIKAAFPDTFQWIFKDSQHSFRRWLISQDKTIFWITGVPASGKSTLMKFIIEHPKLKDLLRIWAHHDDFYVAKFYFWNPGSKIQKSRVGLLRSLLYQLLYEEPDLVEIVASRRQLYFSIAGINARSPEWEWEELCECLVSLISQLHSEGSRIILFIDGLDEYEDFAEDDLESLRTTDEMVEFLLGLHKEYDVKLCVSSRPLNYFRDKFKGCPSLAMQHLTQPDIDHYIEVRLGSSDAIQEIKSLEEDAVEQLIFDLKSKAQGVFLWVVLVVEQLLLTCRDEPHMKAVRRVFDSLPEGLARLYDAIQQQTGPERQVGTSKLYQLLMEWKRFSKDQMESTFLWLAALYDVNQPQYPTPEKELLMVKLTKRLVEGHTRGILQVMSPVAYGKPATIDFLHKTAYEWIQQPENWRRILASGPPDYRPDFALLAVIASHINSPSCLFHGVNLYRIVMWAAYLPDNSDARAQLVSIIDKIDQKHLRFKASSSVPIQNAEQRLLWAAAWACHAYVQGKMDLSSAISPATNEHRFFFSRRKTQDVDIKTPLLEVAIFDVDQYGSGPLNAWLATQRLKTIKVLLRRGARIERYMLERLKKLQGTGGGLSQYAELLLAIAKDRYVLANFDAKVEAAYPKTVVSQDLAEILSKI</sequence>
<keyword evidence="1" id="KW-0677">Repeat</keyword>
<accession>A0ABR4H188</accession>
<dbReference type="Gene3D" id="3.40.50.300">
    <property type="entry name" value="P-loop containing nucleotide triphosphate hydrolases"/>
    <property type="match status" value="1"/>
</dbReference>
<reference evidence="3 4" key="1">
    <citation type="submission" date="2024-07" db="EMBL/GenBank/DDBJ databases">
        <title>Section-level genome sequencing and comparative genomics of Aspergillus sections Usti and Cavernicolus.</title>
        <authorList>
            <consortium name="Lawrence Berkeley National Laboratory"/>
            <person name="Nybo J.L."/>
            <person name="Vesth T.C."/>
            <person name="Theobald S."/>
            <person name="Frisvad J.C."/>
            <person name="Larsen T.O."/>
            <person name="Kjaerboelling I."/>
            <person name="Rothschild-Mancinelli K."/>
            <person name="Lyhne E.K."/>
            <person name="Kogle M.E."/>
            <person name="Barry K."/>
            <person name="Clum A."/>
            <person name="Na H."/>
            <person name="Ledsgaard L."/>
            <person name="Lin J."/>
            <person name="Lipzen A."/>
            <person name="Kuo A."/>
            <person name="Riley R."/>
            <person name="Mondo S."/>
            <person name="Labutti K."/>
            <person name="Haridas S."/>
            <person name="Pangalinan J."/>
            <person name="Salamov A.A."/>
            <person name="Simmons B.A."/>
            <person name="Magnuson J.K."/>
            <person name="Chen J."/>
            <person name="Drula E."/>
            <person name="Henrissat B."/>
            <person name="Wiebenga A."/>
            <person name="Lubbers R.J."/>
            <person name="Gomes A.C."/>
            <person name="Makela M.R."/>
            <person name="Stajich J."/>
            <person name="Grigoriev I.V."/>
            <person name="Mortensen U.H."/>
            <person name="De Vries R.P."/>
            <person name="Baker S.E."/>
            <person name="Andersen M.R."/>
        </authorList>
    </citation>
    <scope>NUCLEOTIDE SEQUENCE [LARGE SCALE GENOMIC DNA]</scope>
    <source>
        <strain evidence="3 4">CBS 588.65</strain>
    </source>
</reference>